<evidence type="ECO:0000313" key="2">
    <source>
        <dbReference type="Proteomes" id="UP000584374"/>
    </source>
</evidence>
<evidence type="ECO:0000313" key="1">
    <source>
        <dbReference type="EMBL" id="MBB5159963.1"/>
    </source>
</evidence>
<dbReference type="AlphaFoldDB" id="A0A840QKZ5"/>
<dbReference type="Proteomes" id="UP000584374">
    <property type="component" value="Unassembled WGS sequence"/>
</dbReference>
<sequence length="110" mass="12050">MALHVLTHLWLVSPDGSGLTPWWIETERVVVGCPESDPQCLTNGPARPPDTSTFQPGDVVVGRSAGRPCISQNLFVDQLCQGFLREPSFFTRCGQLRVALMALTHDCSLL</sequence>
<organism evidence="1 2">
    <name type="scientific">Saccharopolyspora phatthalungensis</name>
    <dbReference type="NCBI Taxonomy" id="664693"/>
    <lineage>
        <taxon>Bacteria</taxon>
        <taxon>Bacillati</taxon>
        <taxon>Actinomycetota</taxon>
        <taxon>Actinomycetes</taxon>
        <taxon>Pseudonocardiales</taxon>
        <taxon>Pseudonocardiaceae</taxon>
        <taxon>Saccharopolyspora</taxon>
    </lineage>
</organism>
<dbReference type="EMBL" id="JACHIW010000003">
    <property type="protein sequence ID" value="MBB5159963.1"/>
    <property type="molecule type" value="Genomic_DNA"/>
</dbReference>
<comment type="caution">
    <text evidence="1">The sequence shown here is derived from an EMBL/GenBank/DDBJ whole genome shotgun (WGS) entry which is preliminary data.</text>
</comment>
<name>A0A840QKZ5_9PSEU</name>
<keyword evidence="2" id="KW-1185">Reference proteome</keyword>
<proteinExistence type="predicted"/>
<gene>
    <name evidence="1" type="ORF">BJ970_007563</name>
</gene>
<reference evidence="1 2" key="1">
    <citation type="submission" date="2020-08" db="EMBL/GenBank/DDBJ databases">
        <title>Sequencing the genomes of 1000 actinobacteria strains.</title>
        <authorList>
            <person name="Klenk H.-P."/>
        </authorList>
    </citation>
    <scope>NUCLEOTIDE SEQUENCE [LARGE SCALE GENOMIC DNA]</scope>
    <source>
        <strain evidence="1 2">DSM 45584</strain>
    </source>
</reference>
<accession>A0A840QKZ5</accession>
<protein>
    <submittedName>
        <fullName evidence="1">Uncharacterized protein</fullName>
    </submittedName>
</protein>